<dbReference type="Proteomes" id="UP000270296">
    <property type="component" value="Unassembled WGS sequence"/>
</dbReference>
<gene>
    <name evidence="1" type="ORF">SBAD_LOCUS11272</name>
</gene>
<evidence type="ECO:0000313" key="3">
    <source>
        <dbReference type="WBParaSite" id="SBAD_0001165601-mRNA-1"/>
    </source>
</evidence>
<organism evidence="3">
    <name type="scientific">Soboliphyme baturini</name>
    <dbReference type="NCBI Taxonomy" id="241478"/>
    <lineage>
        <taxon>Eukaryota</taxon>
        <taxon>Metazoa</taxon>
        <taxon>Ecdysozoa</taxon>
        <taxon>Nematoda</taxon>
        <taxon>Enoplea</taxon>
        <taxon>Dorylaimia</taxon>
        <taxon>Dioctophymatida</taxon>
        <taxon>Dioctophymatoidea</taxon>
        <taxon>Soboliphymatidae</taxon>
        <taxon>Soboliphyme</taxon>
    </lineage>
</organism>
<evidence type="ECO:0000313" key="2">
    <source>
        <dbReference type="Proteomes" id="UP000270296"/>
    </source>
</evidence>
<evidence type="ECO:0000313" key="1">
    <source>
        <dbReference type="EMBL" id="VDP38616.1"/>
    </source>
</evidence>
<keyword evidence="2" id="KW-1185">Reference proteome</keyword>
<reference evidence="1 2" key="2">
    <citation type="submission" date="2018-11" db="EMBL/GenBank/DDBJ databases">
        <authorList>
            <consortium name="Pathogen Informatics"/>
        </authorList>
    </citation>
    <scope>NUCLEOTIDE SEQUENCE [LARGE SCALE GENOMIC DNA]</scope>
</reference>
<dbReference type="AlphaFoldDB" id="A0A183J5X4"/>
<dbReference type="WBParaSite" id="SBAD_0001165601-mRNA-1">
    <property type="protein sequence ID" value="SBAD_0001165601-mRNA-1"/>
    <property type="gene ID" value="SBAD_0001165601"/>
</dbReference>
<sequence>MYTPWRQIKALCHFEAFLRLEVLVFGHFARSVSNDAGRFSTSPKLSNFKGKVFPRLLKTVISVFEIRTFSSVDAQDATINLQTEILCLFSLAGDRIPNFVEHYGPFEEIGQEIMLKISSSLSIDSFL</sequence>
<proteinExistence type="predicted"/>
<reference evidence="3" key="1">
    <citation type="submission" date="2016-06" db="UniProtKB">
        <authorList>
            <consortium name="WormBaseParasite"/>
        </authorList>
    </citation>
    <scope>IDENTIFICATION</scope>
</reference>
<accession>A0A183J5X4</accession>
<dbReference type="EMBL" id="UZAM01015364">
    <property type="protein sequence ID" value="VDP38616.1"/>
    <property type="molecule type" value="Genomic_DNA"/>
</dbReference>
<name>A0A183J5X4_9BILA</name>
<protein>
    <submittedName>
        <fullName evidence="3">Cytochrome P450</fullName>
    </submittedName>
</protein>